<dbReference type="Gene3D" id="1.25.40.10">
    <property type="entry name" value="Tetratricopeptide repeat domain"/>
    <property type="match status" value="1"/>
</dbReference>
<dbReference type="PROSITE" id="PS50005">
    <property type="entry name" value="TPR"/>
    <property type="match status" value="1"/>
</dbReference>
<dbReference type="PANTHER" id="PTHR37841">
    <property type="entry name" value="GLR2918 PROTEIN"/>
    <property type="match status" value="1"/>
</dbReference>
<evidence type="ECO:0000313" key="4">
    <source>
        <dbReference type="Proteomes" id="UP000706891"/>
    </source>
</evidence>
<reference evidence="3" key="1">
    <citation type="submission" date="2020-08" db="EMBL/GenBank/DDBJ databases">
        <authorList>
            <person name="Cejkova D."/>
            <person name="Kubasova T."/>
            <person name="Jahodarova E."/>
            <person name="Rychlik I."/>
        </authorList>
    </citation>
    <scope>NUCLEOTIDE SEQUENCE</scope>
    <source>
        <strain evidence="3">An824</strain>
    </source>
</reference>
<reference evidence="3" key="2">
    <citation type="journal article" date="2021" name="Sci. Rep.">
        <title>The distribution of antibiotic resistance genes in chicken gut microbiota commensals.</title>
        <authorList>
            <person name="Juricova H."/>
            <person name="Matiasovicova J."/>
            <person name="Kubasova T."/>
            <person name="Cejkova D."/>
            <person name="Rychlik I."/>
        </authorList>
    </citation>
    <scope>NUCLEOTIDE SEQUENCE</scope>
    <source>
        <strain evidence="3">An824</strain>
    </source>
</reference>
<protein>
    <submittedName>
        <fullName evidence="3">WG repeat-containing protein</fullName>
    </submittedName>
</protein>
<dbReference type="PANTHER" id="PTHR37841:SF1">
    <property type="entry name" value="DUF3298 DOMAIN-CONTAINING PROTEIN"/>
    <property type="match status" value="1"/>
</dbReference>
<dbReference type="InterPro" id="IPR019734">
    <property type="entry name" value="TPR_rpt"/>
</dbReference>
<evidence type="ECO:0000313" key="3">
    <source>
        <dbReference type="EMBL" id="MBM6674683.1"/>
    </source>
</evidence>
<proteinExistence type="predicted"/>
<feature type="repeat" description="TPR" evidence="1">
    <location>
        <begin position="413"/>
        <end position="446"/>
    </location>
</feature>
<dbReference type="Proteomes" id="UP000706891">
    <property type="component" value="Unassembled WGS sequence"/>
</dbReference>
<keyword evidence="4" id="KW-1185">Reference proteome</keyword>
<dbReference type="EMBL" id="JACJJG010000112">
    <property type="protein sequence ID" value="MBM6674683.1"/>
    <property type="molecule type" value="Genomic_DNA"/>
</dbReference>
<dbReference type="InterPro" id="IPR011990">
    <property type="entry name" value="TPR-like_helical_dom_sf"/>
</dbReference>
<dbReference type="SUPFAM" id="SSF69360">
    <property type="entry name" value="Cell wall binding repeat"/>
    <property type="match status" value="1"/>
</dbReference>
<dbReference type="Pfam" id="PF14903">
    <property type="entry name" value="WG_beta_rep"/>
    <property type="match status" value="3"/>
</dbReference>
<gene>
    <name evidence="3" type="ORF">H6A34_12455</name>
</gene>
<feature type="signal peptide" evidence="2">
    <location>
        <begin position="1"/>
        <end position="18"/>
    </location>
</feature>
<dbReference type="AlphaFoldDB" id="A0A939B8S1"/>
<sequence length="599" mass="64935">MRTLLLIFFIIAAAHVSADDKFTVAKKDSETGLWGYVNKEESGRTLWFQRAKRVSFGTLGIGGGSKNELLTHGYEDEWVISPQYEDVAKEFSEGLAAVQLHGKVGYIDTLNRFVIEPKFESMKNLDGFSLGLAAVKINGKYGFIDKNGAFVIKPIYEYAENFRDNKLATVKQDGKFGAINLNGELVVPCKFPLEEAMTSVPFSNKPYREAKEQAAKDYAAGKYARTLDITTKAAAEADAKINGGGNGETRKITVKDENGLKSAYADDGSCVLSPIYDDIVPEDDNLLMIAQNGKWGVADAFGRIIIPAKYDIITYDDGASMIVADTGGRIGLYRTSGMMVLPPCLDGIDEFVDGKAIAYINYESGLVDTNGELTDSIVEKAFLKAVKMDESNAPRHEVTSLYNQILLACPDFAMAHNNIGIMDIEAEDYKEGMNRLKVAHKLEPENTEIAANLKQAKKDRNQRRWNRIGSALEVAAVVVGVATTAYTTVETIKHGSSGGGGGSMGAGDIGSGSGGGSSCAQILSEISRYENKLAKEAKSTGGKAAHEAGKNAAHRIAPDMVDGSTAMDLRVINSGKSLMRTYQKRIDELKRRARKKGCL</sequence>
<keyword evidence="1" id="KW-0802">TPR repeat</keyword>
<keyword evidence="2" id="KW-0732">Signal</keyword>
<dbReference type="InterPro" id="IPR032774">
    <property type="entry name" value="WG_beta_rep"/>
</dbReference>
<feature type="chain" id="PRO_5037465431" evidence="2">
    <location>
        <begin position="19"/>
        <end position="599"/>
    </location>
</feature>
<evidence type="ECO:0000256" key="2">
    <source>
        <dbReference type="SAM" id="SignalP"/>
    </source>
</evidence>
<name>A0A939B8S1_9BACT</name>
<accession>A0A939B8S1</accession>
<evidence type="ECO:0000256" key="1">
    <source>
        <dbReference type="PROSITE-ProRule" id="PRU00339"/>
    </source>
</evidence>
<comment type="caution">
    <text evidence="3">The sequence shown here is derived from an EMBL/GenBank/DDBJ whole genome shotgun (WGS) entry which is preliminary data.</text>
</comment>
<dbReference type="RefSeq" id="WP_205105785.1">
    <property type="nucleotide sequence ID" value="NZ_JACJJG010000112.1"/>
</dbReference>
<dbReference type="SUPFAM" id="SSF48452">
    <property type="entry name" value="TPR-like"/>
    <property type="match status" value="1"/>
</dbReference>
<organism evidence="3 4">
    <name type="scientific">Marseilla massiliensis</name>
    <dbReference type="NCBI Taxonomy" id="1841864"/>
    <lineage>
        <taxon>Bacteria</taxon>
        <taxon>Pseudomonadati</taxon>
        <taxon>Bacteroidota</taxon>
        <taxon>Bacteroidia</taxon>
        <taxon>Bacteroidales</taxon>
        <taxon>Prevotellaceae</taxon>
        <taxon>Marseilla</taxon>
    </lineage>
</organism>